<evidence type="ECO:0008006" key="5">
    <source>
        <dbReference type="Google" id="ProtNLM"/>
    </source>
</evidence>
<dbReference type="PATRIC" id="fig|1807.14.peg.147"/>
<dbReference type="EMBL" id="JYNU01000001">
    <property type="protein sequence ID" value="KMO82018.1"/>
    <property type="molecule type" value="Genomic_DNA"/>
</dbReference>
<dbReference type="OrthoDB" id="4623402at2"/>
<gene>
    <name evidence="2" type="ORF">EUA04_03525</name>
    <name evidence="1" type="ORF">MOBUDSM44075_00141</name>
</gene>
<evidence type="ECO:0000313" key="3">
    <source>
        <dbReference type="Proteomes" id="UP000036313"/>
    </source>
</evidence>
<dbReference type="Proteomes" id="UP000294952">
    <property type="component" value="Unassembled WGS sequence"/>
</dbReference>
<evidence type="ECO:0000313" key="4">
    <source>
        <dbReference type="Proteomes" id="UP000294952"/>
    </source>
</evidence>
<dbReference type="Proteomes" id="UP000036313">
    <property type="component" value="Unassembled WGS sequence"/>
</dbReference>
<dbReference type="AlphaFoldDB" id="A0A0J6WJ73"/>
<accession>A0A0J6WJ73</accession>
<protein>
    <recommendedName>
        <fullName evidence="5">Asp23/Gls24 family envelope stress response protein</fullName>
    </recommendedName>
</protein>
<evidence type="ECO:0000313" key="2">
    <source>
        <dbReference type="EMBL" id="TDL12063.1"/>
    </source>
</evidence>
<reference evidence="2 4" key="2">
    <citation type="submission" date="2019-01" db="EMBL/GenBank/DDBJ databases">
        <title>High-quality-draft genome sequences of five non-tuberculosis mycobacteriaceae isolated from a nosocomial environment.</title>
        <authorList>
            <person name="Tiago I."/>
            <person name="Alarico S."/>
            <person name="Pereira S.G."/>
            <person name="Coelho C."/>
            <person name="Maranha A."/>
            <person name="Empadinhas N."/>
        </authorList>
    </citation>
    <scope>NUCLEOTIDE SEQUENCE [LARGE SCALE GENOMIC DNA]</scope>
    <source>
        <strain evidence="2 4">22DIII</strain>
    </source>
</reference>
<name>A0A0J6WJ73_9MYCO</name>
<organism evidence="1 3">
    <name type="scientific">Mycolicibacterium obuense</name>
    <dbReference type="NCBI Taxonomy" id="1807"/>
    <lineage>
        <taxon>Bacteria</taxon>
        <taxon>Bacillati</taxon>
        <taxon>Actinomycetota</taxon>
        <taxon>Actinomycetes</taxon>
        <taxon>Mycobacteriales</taxon>
        <taxon>Mycobacteriaceae</taxon>
        <taxon>Mycolicibacterium</taxon>
    </lineage>
</organism>
<dbReference type="EMBL" id="SDLP01000001">
    <property type="protein sequence ID" value="TDL12063.1"/>
    <property type="molecule type" value="Genomic_DNA"/>
</dbReference>
<sequence>MAIGDYDVLARASRELRAAPEPGWPAVERRVIAAVRATPRSGWPVTVVDPRPGRNPGRIQVSDLVVRAHLARVLRAVPDVKLADVSVSVEDTELQAVRIEVSALYGTDLAVLADHVRTQALAVIRDVVGDATDVDVDVAITDVHR</sequence>
<proteinExistence type="predicted"/>
<evidence type="ECO:0000313" key="1">
    <source>
        <dbReference type="EMBL" id="KMO82018.1"/>
    </source>
</evidence>
<dbReference type="RefSeq" id="WP_046361583.1">
    <property type="nucleotide sequence ID" value="NZ_CALTXN010000002.1"/>
</dbReference>
<comment type="caution">
    <text evidence="1">The sequence shown here is derived from an EMBL/GenBank/DDBJ whole genome shotgun (WGS) entry which is preliminary data.</text>
</comment>
<reference evidence="1 3" key="1">
    <citation type="journal article" date="2015" name="Genome Biol. Evol.">
        <title>Characterization of Three Mycobacterium spp. with Potential Use in Bioremediation by Genome Sequencing and Comparative Genomics.</title>
        <authorList>
            <person name="Das S."/>
            <person name="Pettersson B.M."/>
            <person name="Behra P.R."/>
            <person name="Ramesh M."/>
            <person name="Dasgupta S."/>
            <person name="Bhattacharya A."/>
            <person name="Kirsebom L.A."/>
        </authorList>
    </citation>
    <scope>NUCLEOTIDE SEQUENCE [LARGE SCALE GENOMIC DNA]</scope>
    <source>
        <strain evidence="1 3">DSM 44075</strain>
    </source>
</reference>